<proteinExistence type="predicted"/>
<dbReference type="RefSeq" id="XP_027195793.1">
    <property type="nucleotide sequence ID" value="XM_027339992.1"/>
</dbReference>
<dbReference type="PANTHER" id="PTHR19932">
    <property type="entry name" value="WD REPEAT AND HMG-BOX DNA BINDING PROTEIN"/>
    <property type="match status" value="1"/>
</dbReference>
<sequence>MTQAIEKENFELDLRFAHIDGHTELDFVPNKNAIITIGRDCDVRLWSLNPDDYGVQSSFPVEDFPYAVLATNDRAFVALESNAVKSFQLDELAGEDETMVCRFTSNATCLSFHPDHELLAAGAA</sequence>
<evidence type="ECO:0000313" key="1">
    <source>
        <dbReference type="Proteomes" id="UP000515146"/>
    </source>
</evidence>
<dbReference type="KEGG" id="dpte:113790333"/>
<dbReference type="GO" id="GO:0043596">
    <property type="term" value="C:nuclear replication fork"/>
    <property type="evidence" value="ECO:0007669"/>
    <property type="project" value="TreeGrafter"/>
</dbReference>
<dbReference type="CTD" id="36551"/>
<organism evidence="1 2">
    <name type="scientific">Dermatophagoides pteronyssinus</name>
    <name type="common">European house dust mite</name>
    <dbReference type="NCBI Taxonomy" id="6956"/>
    <lineage>
        <taxon>Eukaryota</taxon>
        <taxon>Metazoa</taxon>
        <taxon>Ecdysozoa</taxon>
        <taxon>Arthropoda</taxon>
        <taxon>Chelicerata</taxon>
        <taxon>Arachnida</taxon>
        <taxon>Acari</taxon>
        <taxon>Acariformes</taxon>
        <taxon>Sarcoptiformes</taxon>
        <taxon>Astigmata</taxon>
        <taxon>Psoroptidia</taxon>
        <taxon>Analgoidea</taxon>
        <taxon>Pyroglyphidae</taxon>
        <taxon>Dermatophagoidinae</taxon>
        <taxon>Dermatophagoides</taxon>
    </lineage>
</organism>
<dbReference type="Proteomes" id="UP000515146">
    <property type="component" value="Unplaced"/>
</dbReference>
<dbReference type="GO" id="GO:0000278">
    <property type="term" value="P:mitotic cell cycle"/>
    <property type="evidence" value="ECO:0007669"/>
    <property type="project" value="TreeGrafter"/>
</dbReference>
<dbReference type="Gene3D" id="2.130.10.10">
    <property type="entry name" value="YVTN repeat-like/Quinoprotein amine dehydrogenase"/>
    <property type="match status" value="1"/>
</dbReference>
<dbReference type="GO" id="GO:0003682">
    <property type="term" value="F:chromatin binding"/>
    <property type="evidence" value="ECO:0007669"/>
    <property type="project" value="TreeGrafter"/>
</dbReference>
<keyword evidence="1" id="KW-1185">Reference proteome</keyword>
<dbReference type="PANTHER" id="PTHR19932:SF10">
    <property type="entry name" value="WD REPEAT AND HMG-BOX DNA-BINDING PROTEIN 1"/>
    <property type="match status" value="1"/>
</dbReference>
<name>A0A6P6XSJ2_DERPT</name>
<dbReference type="AlphaFoldDB" id="A0A6P6XSJ2"/>
<reference evidence="2" key="1">
    <citation type="submission" date="2025-08" db="UniProtKB">
        <authorList>
            <consortium name="RefSeq"/>
        </authorList>
    </citation>
    <scope>IDENTIFICATION</scope>
    <source>
        <strain evidence="2">Airmid</strain>
    </source>
</reference>
<evidence type="ECO:0000313" key="2">
    <source>
        <dbReference type="RefSeq" id="XP_027195793.1"/>
    </source>
</evidence>
<dbReference type="GO" id="GO:0006261">
    <property type="term" value="P:DNA-templated DNA replication"/>
    <property type="evidence" value="ECO:0007669"/>
    <property type="project" value="TreeGrafter"/>
</dbReference>
<dbReference type="InterPro" id="IPR036322">
    <property type="entry name" value="WD40_repeat_dom_sf"/>
</dbReference>
<dbReference type="InterPro" id="IPR001680">
    <property type="entry name" value="WD40_rpt"/>
</dbReference>
<dbReference type="SUPFAM" id="SSF50978">
    <property type="entry name" value="WD40 repeat-like"/>
    <property type="match status" value="1"/>
</dbReference>
<dbReference type="InterPro" id="IPR015943">
    <property type="entry name" value="WD40/YVTN_repeat-like_dom_sf"/>
</dbReference>
<dbReference type="InParanoid" id="A0A6P6XSJ2"/>
<accession>A0A6P6XSJ2</accession>
<dbReference type="GO" id="GO:0006281">
    <property type="term" value="P:DNA repair"/>
    <property type="evidence" value="ECO:0007669"/>
    <property type="project" value="TreeGrafter"/>
</dbReference>
<dbReference type="Pfam" id="PF00400">
    <property type="entry name" value="WD40"/>
    <property type="match status" value="1"/>
</dbReference>
<gene>
    <name evidence="2" type="primary">LOC113790333</name>
</gene>
<dbReference type="OrthoDB" id="427368at2759"/>
<protein>
    <submittedName>
        <fullName evidence="2">WD repeat and HMG-box DNA-binding protein 1-like</fullName>
    </submittedName>
</protein>